<dbReference type="GO" id="GO:0051116">
    <property type="term" value="F:cobaltochelatase activity"/>
    <property type="evidence" value="ECO:0007669"/>
    <property type="project" value="UniProtKB-EC"/>
</dbReference>
<dbReference type="InterPro" id="IPR003672">
    <property type="entry name" value="CobN/Mg_chltase"/>
</dbReference>
<evidence type="ECO:0000256" key="1">
    <source>
        <dbReference type="SAM" id="Phobius"/>
    </source>
</evidence>
<name>A0A9X3HR31_9VIBR</name>
<evidence type="ECO:0000313" key="4">
    <source>
        <dbReference type="EMBL" id="MCW8333654.1"/>
    </source>
</evidence>
<dbReference type="CDD" id="cd10150">
    <property type="entry name" value="CobN_like"/>
    <property type="match status" value="1"/>
</dbReference>
<dbReference type="AlphaFoldDB" id="A0A9X3HR31"/>
<dbReference type="RefSeq" id="WP_265687157.1">
    <property type="nucleotide sequence ID" value="NZ_JAKRRX010000030.1"/>
</dbReference>
<keyword evidence="1" id="KW-0812">Transmembrane</keyword>
<dbReference type="PANTHER" id="PTHR44119:SF4">
    <property type="entry name" value="AEROBIC COBALTOCHELATASE SUBUNIT COBN"/>
    <property type="match status" value="1"/>
</dbReference>
<keyword evidence="2" id="KW-0732">Signal</keyword>
<evidence type="ECO:0000259" key="3">
    <source>
        <dbReference type="Pfam" id="PF02514"/>
    </source>
</evidence>
<dbReference type="Pfam" id="PF02514">
    <property type="entry name" value="CobN-Mg_chel"/>
    <property type="match status" value="1"/>
</dbReference>
<keyword evidence="4" id="KW-0436">Ligase</keyword>
<feature type="signal peptide" evidence="2">
    <location>
        <begin position="1"/>
        <end position="21"/>
    </location>
</feature>
<evidence type="ECO:0000256" key="2">
    <source>
        <dbReference type="SAM" id="SignalP"/>
    </source>
</evidence>
<dbReference type="Proteomes" id="UP001155586">
    <property type="component" value="Unassembled WGS sequence"/>
</dbReference>
<evidence type="ECO:0000313" key="5">
    <source>
        <dbReference type="Proteomes" id="UP001155586"/>
    </source>
</evidence>
<comment type="caution">
    <text evidence="4">The sequence shown here is derived from an EMBL/GenBank/DDBJ whole genome shotgun (WGS) entry which is preliminary data.</text>
</comment>
<accession>A0A9X3HR31</accession>
<dbReference type="EC" id="6.6.1.2" evidence="4"/>
<gene>
    <name evidence="4" type="primary">cobN</name>
    <name evidence="4" type="ORF">MD483_07440</name>
</gene>
<feature type="transmembrane region" description="Helical" evidence="1">
    <location>
        <begin position="1238"/>
        <end position="1254"/>
    </location>
</feature>
<keyword evidence="5" id="KW-1185">Reference proteome</keyword>
<reference evidence="4" key="1">
    <citation type="submission" date="2022-02" db="EMBL/GenBank/DDBJ databases">
        <title>Vibrio sp. nov., a new bacterium isolated from Bohai sea, China.</title>
        <authorList>
            <person name="Yuan Y."/>
        </authorList>
    </citation>
    <scope>NUCLEOTIDE SEQUENCE</scope>
    <source>
        <strain evidence="4">DBSS07</strain>
    </source>
</reference>
<feature type="domain" description="CobN/magnesium chelatase" evidence="3">
    <location>
        <begin position="120"/>
        <end position="1167"/>
    </location>
</feature>
<sequence length="1265" mass="141034">MSRAAKICGCFLLILPLQVMATTVAIIHTDFVPQTKIERLKGYAKKQHVELLSYTPSQLSPSILEGVDFVVADTPRMPDRQRLADIIETIPEELDWVMLGGGPPSASNQVEPHFHRLLMGYFLNGTVNNYHAFFKAIDLKNKGRSLSELPRPEKVPSHGIYYNEEAGIGLNAYLSAIEHNENEPVLGFVIARNQIINQEFEPLEHLIAASKSAGVTPVVYYLDDVHGLDWPWGDVQPTALVNMTHLQQGEKRKSELKRLNVPMIQAIHYREGDIDHWRASEVGIEQRSASVTLATTETWGLTDPLIISADVDEQKTYIPEQLELLFGRAHSYHRLKTKTTDEKTLAVMFWNAPAGAENISASNLNVPRSIASIADGLRNQGYDIPEVDEDNMIADAKELLSGYYQPETLQTLLDNGYAVSLSLRDYMRWYRHVPMETRHFINRWWGHPLCYNGLLQVNGEPAFVFPLLKKGNLWLLPQPPRSGKVGDAIHAVKEPPNHLYLAAYLWLQNQHQSNQLDALVHLGTHGSQEWTPGKARGLSSTDFPYLTLGDMPVYYPYIQDNIAEAIQAKRRGRATIISHQTPTFGPAGLYGEYVELNGLLGDYQSALAGSVKDELKAALIQKIQALNVLEDMGLQVSQLEVDFDGVLEALEEHIDRLAASSVPLGLHVFGKAKSQNEIIYTILQQQGDDLIEHFVANPTSFWKQFEGNIESLETTEPYQWVTSVLEGSSKVEPELESIAEAVKLAYKSLSQPNEIEALINGMNGGFIQAGSGGDPLRSPSTTSGTNLYGFDPAKVPRAAAYNAAEQELQNLLDAHFSEHGEYPEKIAFSLWAGETQRHFGMLEAQVLRALGLQPVWDRGGNLVSLDIIPEKELGRPRIDVVIQATSVYRDQFDGFMLKLSSAIEALSQLDDGNVIAENSQSLSDELRELGYSAERANMLAALRIFSNEPGDYGSGVNDLAVQSQDWEDDDALGAQFTNRLQYAYGTQVWGEKLGDTNLFESQLSSVDAAVMTRTSRLHGLLSTDHPFEYLGGLAAAVRRASGSDPSLYVNDLRESKSRTVSAGKFIAEELNSRYMNPVWITAMQDEGYSGALNMLDITNNLFGWQVTAPETVSDYQWEALSEVYIDDKHDLGINEWFERHQPAAQMQIIERMLEAVRKGYWEADEARLQALLERHEELKPMVEYHQTHDVTEQFIEHTAAGFGLAGNAGQAANPPTISGNVMQEIPAYEEPSVSDKQMMFLIVLILICIAVGAIRQHLIYREVTP</sequence>
<dbReference type="NCBIfam" id="NF004644">
    <property type="entry name" value="PRK05989.2-2"/>
    <property type="match status" value="1"/>
</dbReference>
<dbReference type="EMBL" id="JAKRRX010000030">
    <property type="protein sequence ID" value="MCW8333654.1"/>
    <property type="molecule type" value="Genomic_DNA"/>
</dbReference>
<keyword evidence="1" id="KW-0472">Membrane</keyword>
<keyword evidence="1" id="KW-1133">Transmembrane helix</keyword>
<dbReference type="PANTHER" id="PTHR44119">
    <property type="entry name" value="MAGNESIUM-CHELATASE SUBUNIT CHLH, CHLOROPLASTIC"/>
    <property type="match status" value="1"/>
</dbReference>
<protein>
    <submittedName>
        <fullName evidence="4">Cobaltochelatase subunit CobN</fullName>
        <ecNumber evidence="4">6.6.1.2</ecNumber>
    </submittedName>
</protein>
<proteinExistence type="predicted"/>
<feature type="chain" id="PRO_5040842922" evidence="2">
    <location>
        <begin position="22"/>
        <end position="1265"/>
    </location>
</feature>
<organism evidence="4 5">
    <name type="scientific">Vibrio paucivorans</name>
    <dbReference type="NCBI Taxonomy" id="2829489"/>
    <lineage>
        <taxon>Bacteria</taxon>
        <taxon>Pseudomonadati</taxon>
        <taxon>Pseudomonadota</taxon>
        <taxon>Gammaproteobacteria</taxon>
        <taxon>Vibrionales</taxon>
        <taxon>Vibrionaceae</taxon>
        <taxon>Vibrio</taxon>
    </lineage>
</organism>